<proteinExistence type="predicted"/>
<protein>
    <submittedName>
        <fullName evidence="1">Uncharacterized protein</fullName>
    </submittedName>
</protein>
<organism evidence="1 2">
    <name type="scientific">Roseovarius litoreus</name>
    <dbReference type="NCBI Taxonomy" id="1155722"/>
    <lineage>
        <taxon>Bacteria</taxon>
        <taxon>Pseudomonadati</taxon>
        <taxon>Pseudomonadota</taxon>
        <taxon>Alphaproteobacteria</taxon>
        <taxon>Rhodobacterales</taxon>
        <taxon>Roseobacteraceae</taxon>
        <taxon>Roseovarius</taxon>
    </lineage>
</organism>
<dbReference type="EMBL" id="FRCB01000004">
    <property type="protein sequence ID" value="SHM01651.1"/>
    <property type="molecule type" value="Genomic_DNA"/>
</dbReference>
<dbReference type="AlphaFoldDB" id="A0A1M7FC66"/>
<evidence type="ECO:0000313" key="1">
    <source>
        <dbReference type="EMBL" id="SHM01651.1"/>
    </source>
</evidence>
<evidence type="ECO:0000313" key="2">
    <source>
        <dbReference type="Proteomes" id="UP000322545"/>
    </source>
</evidence>
<gene>
    <name evidence="1" type="ORF">SAMN05443432_104137</name>
</gene>
<keyword evidence="2" id="KW-1185">Reference proteome</keyword>
<dbReference type="Proteomes" id="UP000322545">
    <property type="component" value="Unassembled WGS sequence"/>
</dbReference>
<sequence length="239" mass="26549">MPPRTDRCGAFLPSLRQFTRNMADSRASARPGLAFTEAKDTVIAVVEPRPQGAWTLRPIRYPSPVGRRCAMRRKPPVFPLSSASCRFRRGSAHYAGRNGLRFDARRGLSHCESRFATAEWRGRETCRNCFYEVPRLSGWQCLRAVAKACPSRRFWGLAQERAPQRCSMAASRPARLSGRLATSPIARPIRAAAAEFTRVLRARDVTTMTTGAPCAGGLFIAGSYRPETGGRDEICSRRS</sequence>
<name>A0A1M7FC66_9RHOB</name>
<accession>A0A1M7FC66</accession>
<reference evidence="1 2" key="1">
    <citation type="submission" date="2016-11" db="EMBL/GenBank/DDBJ databases">
        <authorList>
            <person name="Varghese N."/>
            <person name="Submissions S."/>
        </authorList>
    </citation>
    <scope>NUCLEOTIDE SEQUENCE [LARGE SCALE GENOMIC DNA]</scope>
    <source>
        <strain evidence="1 2">DSM 28249</strain>
    </source>
</reference>